<evidence type="ECO:0000256" key="2">
    <source>
        <dbReference type="ARBA" id="ARBA00006577"/>
    </source>
</evidence>
<reference evidence="8 9" key="1">
    <citation type="submission" date="2022-12" db="EMBL/GenBank/DDBJ databases">
        <title>Chitinophagaceae gen. sp. nov., a new member of the family Chitinophagaceae, isolated from soil in a chemical factory.</title>
        <authorList>
            <person name="Ke Z."/>
        </authorList>
    </citation>
    <scope>NUCLEOTIDE SEQUENCE [LARGE SCALE GENOMIC DNA]</scope>
    <source>
        <strain evidence="8 9">LY-5</strain>
    </source>
</reference>
<dbReference type="EC" id="5.2.1.8" evidence="6"/>
<dbReference type="GO" id="GO:0016853">
    <property type="term" value="F:isomerase activity"/>
    <property type="evidence" value="ECO:0007669"/>
    <property type="project" value="UniProtKB-KW"/>
</dbReference>
<dbReference type="PROSITE" id="PS50059">
    <property type="entry name" value="FKBP_PPIASE"/>
    <property type="match status" value="1"/>
</dbReference>
<comment type="similarity">
    <text evidence="2 6">Belongs to the FKBP-type PPIase family.</text>
</comment>
<sequence length="263" mass="28505">MKKMFLIGLGTCILAGANAQVKKAPAKPAAKPAAKTAATKVPAAAKPVELKTALDSLSYAIGVLEASFLKQQNIDKLNYKTLAAAVEATLENKNPLFQPQDADMILRQNMQKMAEDKNKVVIEEGKAFLAANKKRLGVKETASGLQYEVIKEGTGEKPTATSTVKVHYTGTLLNGFKFDSSRDRNQPIEFPLQNVIRGWTEGVQLMNVGSTFKFYIPYQLAYGLQGAPPNIPGGATLVFDVELLDIIKGDAGQQHNEHDGHNH</sequence>
<name>A0ABT4UFJ2_9BACT</name>
<evidence type="ECO:0000256" key="6">
    <source>
        <dbReference type="RuleBase" id="RU003915"/>
    </source>
</evidence>
<evidence type="ECO:0000259" key="7">
    <source>
        <dbReference type="PROSITE" id="PS50059"/>
    </source>
</evidence>
<dbReference type="SUPFAM" id="SSF54534">
    <property type="entry name" value="FKBP-like"/>
    <property type="match status" value="1"/>
</dbReference>
<evidence type="ECO:0000313" key="8">
    <source>
        <dbReference type="EMBL" id="MDA3613576.1"/>
    </source>
</evidence>
<dbReference type="PANTHER" id="PTHR43811:SF19">
    <property type="entry name" value="39 KDA FK506-BINDING NUCLEAR PROTEIN"/>
    <property type="match status" value="1"/>
</dbReference>
<comment type="caution">
    <text evidence="8">The sequence shown here is derived from an EMBL/GenBank/DDBJ whole genome shotgun (WGS) entry which is preliminary data.</text>
</comment>
<comment type="catalytic activity">
    <reaction evidence="1 5 6">
        <text>[protein]-peptidylproline (omega=180) = [protein]-peptidylproline (omega=0)</text>
        <dbReference type="Rhea" id="RHEA:16237"/>
        <dbReference type="Rhea" id="RHEA-COMP:10747"/>
        <dbReference type="Rhea" id="RHEA-COMP:10748"/>
        <dbReference type="ChEBI" id="CHEBI:83833"/>
        <dbReference type="ChEBI" id="CHEBI:83834"/>
        <dbReference type="EC" id="5.2.1.8"/>
    </reaction>
</comment>
<dbReference type="Pfam" id="PF00254">
    <property type="entry name" value="FKBP_C"/>
    <property type="match status" value="1"/>
</dbReference>
<accession>A0ABT4UFJ2</accession>
<evidence type="ECO:0000256" key="1">
    <source>
        <dbReference type="ARBA" id="ARBA00000971"/>
    </source>
</evidence>
<keyword evidence="3 5" id="KW-0697">Rotamase</keyword>
<protein>
    <recommendedName>
        <fullName evidence="6">Peptidyl-prolyl cis-trans isomerase</fullName>
        <ecNumber evidence="6">5.2.1.8</ecNumber>
    </recommendedName>
</protein>
<gene>
    <name evidence="8" type="ORF">O3P16_02050</name>
</gene>
<dbReference type="InterPro" id="IPR001179">
    <property type="entry name" value="PPIase_FKBP_dom"/>
</dbReference>
<dbReference type="InterPro" id="IPR000774">
    <property type="entry name" value="PPIase_FKBP_N"/>
</dbReference>
<evidence type="ECO:0000256" key="3">
    <source>
        <dbReference type="ARBA" id="ARBA00023110"/>
    </source>
</evidence>
<dbReference type="RefSeq" id="WP_407029906.1">
    <property type="nucleotide sequence ID" value="NZ_JAQGEF010000002.1"/>
</dbReference>
<dbReference type="Gene3D" id="1.10.287.460">
    <property type="entry name" value="Peptidyl-prolyl cis-trans isomerase, FKBP-type, N-terminal domain"/>
    <property type="match status" value="1"/>
</dbReference>
<dbReference type="InterPro" id="IPR046357">
    <property type="entry name" value="PPIase_dom_sf"/>
</dbReference>
<dbReference type="EMBL" id="JAQGEF010000002">
    <property type="protein sequence ID" value="MDA3613576.1"/>
    <property type="molecule type" value="Genomic_DNA"/>
</dbReference>
<dbReference type="Gene3D" id="3.10.50.40">
    <property type="match status" value="1"/>
</dbReference>
<evidence type="ECO:0000313" key="9">
    <source>
        <dbReference type="Proteomes" id="UP001210231"/>
    </source>
</evidence>
<dbReference type="InterPro" id="IPR036944">
    <property type="entry name" value="PPIase_FKBP_N_sf"/>
</dbReference>
<dbReference type="Pfam" id="PF01346">
    <property type="entry name" value="FKBP_N"/>
    <property type="match status" value="1"/>
</dbReference>
<organism evidence="8 9">
    <name type="scientific">Polluticaenibacter yanchengensis</name>
    <dbReference type="NCBI Taxonomy" id="3014562"/>
    <lineage>
        <taxon>Bacteria</taxon>
        <taxon>Pseudomonadati</taxon>
        <taxon>Bacteroidota</taxon>
        <taxon>Chitinophagia</taxon>
        <taxon>Chitinophagales</taxon>
        <taxon>Chitinophagaceae</taxon>
        <taxon>Polluticaenibacter</taxon>
    </lineage>
</organism>
<dbReference type="PANTHER" id="PTHR43811">
    <property type="entry name" value="FKBP-TYPE PEPTIDYL-PROLYL CIS-TRANS ISOMERASE FKPA"/>
    <property type="match status" value="1"/>
</dbReference>
<proteinExistence type="inferred from homology"/>
<evidence type="ECO:0000256" key="5">
    <source>
        <dbReference type="PROSITE-ProRule" id="PRU00277"/>
    </source>
</evidence>
<keyword evidence="4 5" id="KW-0413">Isomerase</keyword>
<dbReference type="Proteomes" id="UP001210231">
    <property type="component" value="Unassembled WGS sequence"/>
</dbReference>
<feature type="domain" description="PPIase FKBP-type" evidence="7">
    <location>
        <begin position="161"/>
        <end position="247"/>
    </location>
</feature>
<evidence type="ECO:0000256" key="4">
    <source>
        <dbReference type="ARBA" id="ARBA00023235"/>
    </source>
</evidence>
<keyword evidence="9" id="KW-1185">Reference proteome</keyword>